<keyword evidence="1" id="KW-0732">Signal</keyword>
<evidence type="ECO:0000313" key="2">
    <source>
        <dbReference type="EMBL" id="XCO73855.1"/>
    </source>
</evidence>
<dbReference type="PANTHER" id="PTHR41913">
    <property type="entry name" value="DUF1684 DOMAIN-CONTAINING PROTEIN"/>
    <property type="match status" value="1"/>
</dbReference>
<proteinExistence type="predicted"/>
<feature type="chain" id="PRO_5043672567" evidence="1">
    <location>
        <begin position="20"/>
        <end position="288"/>
    </location>
</feature>
<organism evidence="2">
    <name type="scientific">Lysobacter firmicutimachus</name>
    <dbReference type="NCBI Taxonomy" id="1792846"/>
    <lineage>
        <taxon>Bacteria</taxon>
        <taxon>Pseudomonadati</taxon>
        <taxon>Pseudomonadota</taxon>
        <taxon>Gammaproteobacteria</taxon>
        <taxon>Lysobacterales</taxon>
        <taxon>Lysobacteraceae</taxon>
        <taxon>Lysobacter</taxon>
    </lineage>
</organism>
<dbReference type="RefSeq" id="WP_064750042.1">
    <property type="nucleotide sequence ID" value="NZ_CP159925.1"/>
</dbReference>
<evidence type="ECO:0000256" key="1">
    <source>
        <dbReference type="SAM" id="SignalP"/>
    </source>
</evidence>
<feature type="signal peptide" evidence="1">
    <location>
        <begin position="1"/>
        <end position="19"/>
    </location>
</feature>
<dbReference type="Pfam" id="PF07920">
    <property type="entry name" value="DUF1684"/>
    <property type="match status" value="1"/>
</dbReference>
<reference evidence="2" key="1">
    <citation type="submission" date="2024-06" db="EMBL/GenBank/DDBJ databases">
        <authorList>
            <person name="Li S."/>
        </authorList>
    </citation>
    <scope>NUCLEOTIDE SEQUENCE</scope>
    <source>
        <strain evidence="2">SR10</strain>
    </source>
</reference>
<accession>A0AAU8MNU9</accession>
<dbReference type="PANTHER" id="PTHR41913:SF1">
    <property type="entry name" value="DUF1684 DOMAIN-CONTAINING PROTEIN"/>
    <property type="match status" value="1"/>
</dbReference>
<gene>
    <name evidence="2" type="ORF">ABU614_15855</name>
</gene>
<protein>
    <submittedName>
        <fullName evidence="2">DUF1684 domain-containing protein</fullName>
    </submittedName>
</protein>
<sequence length="288" mass="32124">MRLWLPPVLALLLGASASADPRQEYDAFREAMNRHAGGPTGMYAIQDATVIAPGKSARLVAAARPADARWGADAGKPEATTRLEYRDGRAWLHAPGREPVDLLRAPEQQQALGNGLIVRATVYEDSIKAWLYNPALSQQRFRELSFFPYDASGVVEGKFQRKPVPVGVSHLDSRNHTGLMYWVGDVDLPLRGKTYRLRAYHKEKDWAKIDAVLLFLTDRTSAKTSYGGGRVLEARFAKGQPPAAMRFNLNTLYAFLCAHSDYYNCPIKLTTRLDTALEYGEKYPPVLK</sequence>
<dbReference type="EMBL" id="CP159925">
    <property type="protein sequence ID" value="XCO73855.1"/>
    <property type="molecule type" value="Genomic_DNA"/>
</dbReference>
<dbReference type="InterPro" id="IPR012467">
    <property type="entry name" value="DUF1684"/>
</dbReference>
<dbReference type="AlphaFoldDB" id="A0AAU8MNU9"/>
<name>A0AAU8MNU9_9GAMM</name>